<feature type="binding site" evidence="4">
    <location>
        <position position="681"/>
    </location>
    <ligand>
        <name>S-adenosyl-L-methionine</name>
        <dbReference type="ChEBI" id="CHEBI:59789"/>
    </ligand>
</feature>
<keyword evidence="8" id="KW-1185">Reference proteome</keyword>
<dbReference type="InterPro" id="IPR052988">
    <property type="entry name" value="Oryzine_lactonohydrolase"/>
</dbReference>
<evidence type="ECO:0000313" key="7">
    <source>
        <dbReference type="EMBL" id="KXT13683.1"/>
    </source>
</evidence>
<dbReference type="InterPro" id="IPR011042">
    <property type="entry name" value="6-blade_b-propeller_TolB-like"/>
</dbReference>
<proteinExistence type="inferred from homology"/>
<keyword evidence="3 4" id="KW-0949">S-adenosyl-L-methionine</keyword>
<dbReference type="Pfam" id="PF11968">
    <property type="entry name" value="Bmt2"/>
    <property type="match status" value="1"/>
</dbReference>
<comment type="similarity">
    <text evidence="4">Belongs to the BMT2 family.</text>
</comment>
<dbReference type="EC" id="2.1.1.-" evidence="4"/>
<dbReference type="Gene3D" id="2.120.10.30">
    <property type="entry name" value="TolB, C-terminal domain"/>
    <property type="match status" value="1"/>
</dbReference>
<feature type="binding site" evidence="4">
    <location>
        <position position="702"/>
    </location>
    <ligand>
        <name>S-adenosyl-L-methionine</name>
        <dbReference type="ChEBI" id="CHEBI:59789"/>
    </ligand>
</feature>
<accession>A0A139IG36</accession>
<evidence type="ECO:0000256" key="1">
    <source>
        <dbReference type="ARBA" id="ARBA00022603"/>
    </source>
</evidence>
<feature type="region of interest" description="Disordered" evidence="5">
    <location>
        <begin position="523"/>
        <end position="598"/>
    </location>
</feature>
<dbReference type="InterPro" id="IPR013658">
    <property type="entry name" value="SGL"/>
</dbReference>
<keyword evidence="2 4" id="KW-0808">Transferase</keyword>
<organism evidence="7 8">
    <name type="scientific">Pseudocercospora musae</name>
    <dbReference type="NCBI Taxonomy" id="113226"/>
    <lineage>
        <taxon>Eukaryota</taxon>
        <taxon>Fungi</taxon>
        <taxon>Dikarya</taxon>
        <taxon>Ascomycota</taxon>
        <taxon>Pezizomycotina</taxon>
        <taxon>Dothideomycetes</taxon>
        <taxon>Dothideomycetidae</taxon>
        <taxon>Mycosphaerellales</taxon>
        <taxon>Mycosphaerellaceae</taxon>
        <taxon>Pseudocercospora</taxon>
    </lineage>
</organism>
<evidence type="ECO:0000256" key="5">
    <source>
        <dbReference type="SAM" id="MobiDB-lite"/>
    </source>
</evidence>
<dbReference type="OrthoDB" id="5954793at2759"/>
<dbReference type="PANTHER" id="PTHR47064">
    <property type="entry name" value="PUTATIVE (AFU_ORTHOLOGUE AFUA_1G08990)-RELATED"/>
    <property type="match status" value="1"/>
</dbReference>
<dbReference type="GO" id="GO:0016433">
    <property type="term" value="F:rRNA (adenine) methyltransferase activity"/>
    <property type="evidence" value="ECO:0007669"/>
    <property type="project" value="UniProtKB-UniRule"/>
</dbReference>
<gene>
    <name evidence="7" type="ORF">AC579_8107</name>
</gene>
<keyword evidence="1 4" id="KW-0489">Methyltransferase</keyword>
<dbReference type="EMBL" id="LFZO01000107">
    <property type="protein sequence ID" value="KXT13683.1"/>
    <property type="molecule type" value="Genomic_DNA"/>
</dbReference>
<evidence type="ECO:0000313" key="8">
    <source>
        <dbReference type="Proteomes" id="UP000073492"/>
    </source>
</evidence>
<comment type="subcellular location">
    <subcellularLocation>
        <location evidence="4">Nucleus</location>
        <location evidence="4">Nucleolus</location>
    </subcellularLocation>
</comment>
<feature type="compositionally biased region" description="Polar residues" evidence="5">
    <location>
        <begin position="588"/>
        <end position="598"/>
    </location>
</feature>
<protein>
    <recommendedName>
        <fullName evidence="4">25S rRNA adenine-N(1) methyltransferase</fullName>
        <ecNumber evidence="4">2.1.1.-</ecNumber>
    </recommendedName>
</protein>
<evidence type="ECO:0000259" key="6">
    <source>
        <dbReference type="Pfam" id="PF08450"/>
    </source>
</evidence>
<evidence type="ECO:0000256" key="2">
    <source>
        <dbReference type="ARBA" id="ARBA00022679"/>
    </source>
</evidence>
<dbReference type="HAMAP" id="MF_03044">
    <property type="entry name" value="BMT2"/>
    <property type="match status" value="1"/>
</dbReference>
<dbReference type="SUPFAM" id="SSF63829">
    <property type="entry name" value="Calcium-dependent phosphotriesterase"/>
    <property type="match status" value="1"/>
</dbReference>
<dbReference type="Proteomes" id="UP000073492">
    <property type="component" value="Unassembled WGS sequence"/>
</dbReference>
<sequence>MPFRGNGGRTKYQYMAMAMRRHHNCTLLGVLEVSLSVLLQAMMGCSTLLSAITWLGAFARAQSTYDANDTALQPPGVTIPLVKKCGPTSANVVCIHDYSAVMPYHFFREGSNSNASVGPLYRGTMVPSDPSFEMVAHADFAVFDEERAWDILGDNPTYDFMFVPSVFVPDLNKLYLSTLGRPTGTLPQLVVDLDADPPTLSEYLSDPPVYAPNGGTSGRNNSIGGTEQKPSIRTLDSKTNKTVTLLNNYYGYHFNCVDDLIVNHKDGSVWFTDPLYSWWQRLVDTPPQLRAATYRFDPKTGEVRVVEDSLGQPNGIDLSPDGKHMYISDTDAFRGSILQDGPPLNPWNQSGYRTAYKFDVTEDGLSLTNKRPIYYSPYGVPDGVKVAANGLVATATDKGVDVLDENGSLILRVQTNPEFCVDWTKSDGDVDGRKQRYCAREMESHGTRLSSNGIQRHDEGHESESQGEVIWACTESIAGAACPFGSRDLFALSTYTPALPYIDYHITRWKLILSSKEVFDHRHESRSRSNTHEYQAPRNLNNHHPSENYHSYYGENQHKIMAPTHKSKKKKKKEQLQSLKSGRPPPSQTSIPKTLSSKTTQATIVKFHHLNKSLATAISSNNTHAIKTIEREIQNLGGLKAYQEASILGQSKPRGGDSSIVLIDWLLATTTTKSMKILEIGAVSTKTAISKPGLFQEIVRIDLNPRGPGILKQDFMQRAFDEFSILSLSLVLNFVPTPRGRGEMLARTTKFLEKRGGQEKEGGGMLFLVLPAPCVLNSRYFDDERLEKIMGSLGYVLVKRKGSRKLVYWLWELRREPKMGEVFGKVKVRDGPGMNNFYIELRPAPTGKEEM</sequence>
<comment type="caution">
    <text evidence="7">The sequence shown here is derived from an EMBL/GenBank/DDBJ whole genome shotgun (WGS) entry which is preliminary data.</text>
</comment>
<keyword evidence="4" id="KW-0539">Nucleus</keyword>
<evidence type="ECO:0000256" key="3">
    <source>
        <dbReference type="ARBA" id="ARBA00022691"/>
    </source>
</evidence>
<name>A0A139IG36_9PEZI</name>
<dbReference type="AlphaFoldDB" id="A0A139IG36"/>
<reference evidence="7 8" key="1">
    <citation type="submission" date="2015-07" db="EMBL/GenBank/DDBJ databases">
        <title>Comparative genomics of the Sigatoka disease complex on banana suggests a link between parallel evolutionary changes in Pseudocercospora fijiensis and Pseudocercospora eumusae and increased virulence on the banana host.</title>
        <authorList>
            <person name="Chang T.-C."/>
            <person name="Salvucci A."/>
            <person name="Crous P.W."/>
            <person name="Stergiopoulos I."/>
        </authorList>
    </citation>
    <scope>NUCLEOTIDE SEQUENCE [LARGE SCALE GENOMIC DNA]</scope>
    <source>
        <strain evidence="7 8">CBS 116634</strain>
    </source>
</reference>
<dbReference type="Pfam" id="PF08450">
    <property type="entry name" value="SGL"/>
    <property type="match status" value="1"/>
</dbReference>
<dbReference type="InterPro" id="IPR021867">
    <property type="entry name" value="Bmt2/SAMTOR"/>
</dbReference>
<comment type="function">
    <text evidence="4">S-adenosyl-L-methionine-dependent methyltransferase that specifically methylates the N(1) position of an adenine present in helix 65 in 25S rRNA.</text>
</comment>
<dbReference type="GO" id="GO:0005730">
    <property type="term" value="C:nucleolus"/>
    <property type="evidence" value="ECO:0007669"/>
    <property type="project" value="UniProtKB-SubCell"/>
</dbReference>
<dbReference type="PANTHER" id="PTHR47064:SF2">
    <property type="entry name" value="SMP-30_GLUCONOLACTONASE_LRE-LIKE REGION DOMAIN-CONTAINING PROTEIN-RELATED"/>
    <property type="match status" value="1"/>
</dbReference>
<dbReference type="STRING" id="113226.A0A139IG36"/>
<feature type="domain" description="SMP-30/Gluconolactonase/LRE-like region" evidence="6">
    <location>
        <begin position="257"/>
        <end position="334"/>
    </location>
</feature>
<evidence type="ECO:0000256" key="4">
    <source>
        <dbReference type="HAMAP-Rule" id="MF_03044"/>
    </source>
</evidence>